<evidence type="ECO:0000256" key="4">
    <source>
        <dbReference type="ARBA" id="ARBA00022989"/>
    </source>
</evidence>
<keyword evidence="4" id="KW-1133">Transmembrane helix</keyword>
<proteinExistence type="predicted"/>
<evidence type="ECO:0000313" key="9">
    <source>
        <dbReference type="EMBL" id="KAK2081858.1"/>
    </source>
</evidence>
<keyword evidence="5" id="KW-0472">Membrane</keyword>
<feature type="domain" description="SEFIR" evidence="8">
    <location>
        <begin position="5"/>
        <end position="139"/>
    </location>
</feature>
<evidence type="ECO:0000259" key="8">
    <source>
        <dbReference type="Pfam" id="PF08357"/>
    </source>
</evidence>
<gene>
    <name evidence="9" type="primary">IL17RA_2</name>
    <name evidence="9" type="ORF">P7K49_039867</name>
</gene>
<evidence type="ECO:0000256" key="7">
    <source>
        <dbReference type="ARBA" id="ARBA00023180"/>
    </source>
</evidence>
<keyword evidence="3" id="KW-0732">Signal</keyword>
<dbReference type="InterPro" id="IPR039465">
    <property type="entry name" value="IL-17_rcpt-like"/>
</dbReference>
<evidence type="ECO:0000256" key="5">
    <source>
        <dbReference type="ARBA" id="ARBA00023136"/>
    </source>
</evidence>
<reference evidence="9 10" key="1">
    <citation type="submission" date="2023-05" db="EMBL/GenBank/DDBJ databases">
        <title>B98-5 Cell Line De Novo Hybrid Assembly: An Optical Mapping Approach.</title>
        <authorList>
            <person name="Kananen K."/>
            <person name="Auerbach J.A."/>
            <person name="Kautto E."/>
            <person name="Blachly J.S."/>
        </authorList>
    </citation>
    <scope>NUCLEOTIDE SEQUENCE [LARGE SCALE GENOMIC DNA]</scope>
    <source>
        <strain evidence="9">B95-8</strain>
        <tissue evidence="9">Cell line</tissue>
    </source>
</reference>
<accession>A0ABQ9TAW0</accession>
<keyword evidence="6 9" id="KW-0675">Receptor</keyword>
<evidence type="ECO:0000256" key="3">
    <source>
        <dbReference type="ARBA" id="ARBA00022729"/>
    </source>
</evidence>
<protein>
    <submittedName>
        <fullName evidence="9">Interleukin-17 receptor A</fullName>
    </submittedName>
</protein>
<evidence type="ECO:0000256" key="6">
    <source>
        <dbReference type="ARBA" id="ARBA00023170"/>
    </source>
</evidence>
<dbReference type="EMBL" id="JASSZA010000052">
    <property type="protein sequence ID" value="KAK2081858.1"/>
    <property type="molecule type" value="Genomic_DNA"/>
</dbReference>
<comment type="caution">
    <text evidence="9">The sequence shown here is derived from an EMBL/GenBank/DDBJ whole genome shotgun (WGS) entry which is preliminary data.</text>
</comment>
<keyword evidence="2" id="KW-0812">Transmembrane</keyword>
<keyword evidence="10" id="KW-1185">Reference proteome</keyword>
<dbReference type="Gene3D" id="3.40.50.11530">
    <property type="match status" value="1"/>
</dbReference>
<dbReference type="PANTHER" id="PTHR15583">
    <property type="entry name" value="INTERLEUKIN-17 RECEPTOR"/>
    <property type="match status" value="1"/>
</dbReference>
<dbReference type="Pfam" id="PF08357">
    <property type="entry name" value="SEFIR"/>
    <property type="match status" value="1"/>
</dbReference>
<organism evidence="9 10">
    <name type="scientific">Saguinus oedipus</name>
    <name type="common">Cotton-top tamarin</name>
    <name type="synonym">Oedipomidas oedipus</name>
    <dbReference type="NCBI Taxonomy" id="9490"/>
    <lineage>
        <taxon>Eukaryota</taxon>
        <taxon>Metazoa</taxon>
        <taxon>Chordata</taxon>
        <taxon>Craniata</taxon>
        <taxon>Vertebrata</taxon>
        <taxon>Euteleostomi</taxon>
        <taxon>Mammalia</taxon>
        <taxon>Eutheria</taxon>
        <taxon>Euarchontoglires</taxon>
        <taxon>Primates</taxon>
        <taxon>Haplorrhini</taxon>
        <taxon>Platyrrhini</taxon>
        <taxon>Cebidae</taxon>
        <taxon>Callitrichinae</taxon>
        <taxon>Saguinus</taxon>
    </lineage>
</organism>
<evidence type="ECO:0000313" key="10">
    <source>
        <dbReference type="Proteomes" id="UP001266305"/>
    </source>
</evidence>
<name>A0ABQ9TAW0_SAGOE</name>
<dbReference type="InterPro" id="IPR013568">
    <property type="entry name" value="SEFIR_dom"/>
</dbReference>
<comment type="subcellular location">
    <subcellularLocation>
        <location evidence="1">Membrane</location>
        <topology evidence="1">Single-pass type I membrane protein</topology>
    </subcellularLocation>
</comment>
<dbReference type="PANTHER" id="PTHR15583:SF13">
    <property type="entry name" value="INTERLEUKIN-17 RECEPTOR A"/>
    <property type="match status" value="1"/>
</dbReference>
<dbReference type="Proteomes" id="UP001266305">
    <property type="component" value="Unassembled WGS sequence"/>
</dbReference>
<keyword evidence="7" id="KW-0325">Glycoprotein</keyword>
<evidence type="ECO:0000256" key="2">
    <source>
        <dbReference type="ARBA" id="ARBA00022692"/>
    </source>
</evidence>
<evidence type="ECO:0000256" key="1">
    <source>
        <dbReference type="ARBA" id="ARBA00004479"/>
    </source>
</evidence>
<sequence length="346" mass="39011">MDMDLKFAQFLLTDCGTEVALDLLEKQAILEVEVMTWVGRQKQEMVESHSKIIIQCFCGMCAKWQVLLGQGAPVQLCCDHGKPMVDLFMVSMNMILPDFKRPACFSTYVVCYFCEASSKGDVLTCSYTLMDRLKEVYFHIQDLEMFQLGHMHCVGELLGDNYLCSPGDRHLCATLNMFWDWQAHCPDWFKHENLCPADDQDAPSLDEDMFEEPLLPSGTGIIKRMPLVCEPGSQACLAVDLLVGEEGGAAVVKLEPHLQPWGQPAMQPLHTLVFPVEEGTPAAVVELGPWLTVLLASWCWLGRMRHARCWVAWVLDEIASSSFLWTPRTHPLAAPPWCLPTSFQRI</sequence>